<evidence type="ECO:0000313" key="4">
    <source>
        <dbReference type="Proteomes" id="UP000005087"/>
    </source>
</evidence>
<evidence type="ECO:0000313" key="3">
    <source>
        <dbReference type="EMBL" id="EIE98535.1"/>
    </source>
</evidence>
<dbReference type="Pfam" id="PF01494">
    <property type="entry name" value="FAD_binding_3"/>
    <property type="match status" value="1"/>
</dbReference>
<evidence type="ECO:0000259" key="2">
    <source>
        <dbReference type="Pfam" id="PF01494"/>
    </source>
</evidence>
<protein>
    <submittedName>
        <fullName evidence="3">Flavin-dependent dehydrogenase</fullName>
    </submittedName>
</protein>
<dbReference type="PANTHER" id="PTHR43747:SF1">
    <property type="entry name" value="SLR1998 PROTEIN"/>
    <property type="match status" value="1"/>
</dbReference>
<sequence>MTKPLEPDADVVVVGAGPAGATAAAVLAARGYRVHVVGDAPGERRPVSEALPAGIHPLLEELGLRDRLTEVGAARSEHAVLDWGNGAEPWRSPVRGPEPYDHGYHVDTAEFAALLRERARERGAIVESAPVLEPLVVDGVVTGVAVRASNGRPRPITARFTVDASAERVVAGHFGALRSDPTLRFLVRRDRARPEESSAEPGVFHTEFSPETRTWRWVVPCRDHVETGRMWPTDEEPDPQAEVWTPRTAERLAGPGWLAVGDAAGTADPLFLSPAAVSVLAAHAASDALHAVLAGIADPARTVSGYESAYADTLAVTHRFAVFCLDAARRGCSELELARGITELLGSREVGPALSRTRAALEGRGPLFDCECPEGPLVAGVETLPWAARNH</sequence>
<reference evidence="3 4" key="1">
    <citation type="submission" date="2011-09" db="EMBL/GenBank/DDBJ databases">
        <authorList>
            <consortium name="US DOE Joint Genome Institute (JGI-PGF)"/>
            <person name="Lucas S."/>
            <person name="Han J."/>
            <person name="Lapidus A."/>
            <person name="Cheng J.-F."/>
            <person name="Goodwin L."/>
            <person name="Pitluck S."/>
            <person name="Peters L."/>
            <person name="Land M.L."/>
            <person name="Hauser L."/>
            <person name="Brambilla E."/>
            <person name="Klenk H.-P."/>
            <person name="Woyke T.J."/>
        </authorList>
    </citation>
    <scope>NUCLEOTIDE SEQUENCE [LARGE SCALE GENOMIC DNA]</scope>
    <source>
        <strain evidence="3 4">K62</strain>
    </source>
</reference>
<dbReference type="OrthoDB" id="103324at2"/>
<dbReference type="PANTHER" id="PTHR43747">
    <property type="entry name" value="FAD-BINDING PROTEIN"/>
    <property type="match status" value="1"/>
</dbReference>
<gene>
    <name evidence="3" type="ORF">SacglDRAFT_01620</name>
</gene>
<dbReference type="InterPro" id="IPR036188">
    <property type="entry name" value="FAD/NAD-bd_sf"/>
</dbReference>
<dbReference type="Proteomes" id="UP000005087">
    <property type="component" value="Chromosome"/>
</dbReference>
<comment type="similarity">
    <text evidence="1">Belongs to the flavin-dependent halogenase family. Bacterial tryptophan halogenase subfamily.</text>
</comment>
<dbReference type="AlphaFoldDB" id="I1D0R1"/>
<feature type="domain" description="FAD-binding" evidence="2">
    <location>
        <begin position="8"/>
        <end position="164"/>
    </location>
</feature>
<dbReference type="Gene3D" id="3.50.50.60">
    <property type="entry name" value="FAD/NAD(P)-binding domain"/>
    <property type="match status" value="2"/>
</dbReference>
<dbReference type="eggNOG" id="COG0644">
    <property type="taxonomic scope" value="Bacteria"/>
</dbReference>
<dbReference type="HOGENOM" id="CLU_705743_0_0_11"/>
<organism evidence="3 4">
    <name type="scientific">Saccharomonospora glauca K62</name>
    <dbReference type="NCBI Taxonomy" id="928724"/>
    <lineage>
        <taxon>Bacteria</taxon>
        <taxon>Bacillati</taxon>
        <taxon>Actinomycetota</taxon>
        <taxon>Actinomycetes</taxon>
        <taxon>Pseudonocardiales</taxon>
        <taxon>Pseudonocardiaceae</taxon>
        <taxon>Saccharomonospora</taxon>
    </lineage>
</organism>
<proteinExistence type="inferred from homology"/>
<dbReference type="STRING" id="928724.SacglDRAFT_01620"/>
<name>I1D0R1_9PSEU</name>
<dbReference type="SUPFAM" id="SSF51905">
    <property type="entry name" value="FAD/NAD(P)-binding domain"/>
    <property type="match status" value="1"/>
</dbReference>
<dbReference type="RefSeq" id="WP_005463314.1">
    <property type="nucleotide sequence ID" value="NZ_CM001484.1"/>
</dbReference>
<keyword evidence="4" id="KW-1185">Reference proteome</keyword>
<reference evidence="4" key="2">
    <citation type="submission" date="2012-01" db="EMBL/GenBank/DDBJ databases">
        <title>Noncontiguous Finished sequence of chromosome of Saccharomonospora glauca K62.</title>
        <authorList>
            <consortium name="US DOE Joint Genome Institute"/>
            <person name="Lucas S."/>
            <person name="Han J."/>
            <person name="Lapidus A."/>
            <person name="Cheng J.-F."/>
            <person name="Goodwin L."/>
            <person name="Pitluck S."/>
            <person name="Peters L."/>
            <person name="Mikhailova N."/>
            <person name="Held B."/>
            <person name="Detter J.C."/>
            <person name="Han C."/>
            <person name="Tapia R."/>
            <person name="Land M."/>
            <person name="Hauser L."/>
            <person name="Kyrpides N."/>
            <person name="Ivanova N."/>
            <person name="Pagani I."/>
            <person name="Brambilla E.-M."/>
            <person name="Klenk H.-P."/>
            <person name="Woyke T."/>
        </authorList>
    </citation>
    <scope>NUCLEOTIDE SEQUENCE [LARGE SCALE GENOMIC DNA]</scope>
    <source>
        <strain evidence="4">K62</strain>
    </source>
</reference>
<dbReference type="GO" id="GO:0071949">
    <property type="term" value="F:FAD binding"/>
    <property type="evidence" value="ECO:0007669"/>
    <property type="project" value="InterPro"/>
</dbReference>
<dbReference type="InterPro" id="IPR002938">
    <property type="entry name" value="FAD-bd"/>
</dbReference>
<dbReference type="EMBL" id="CM001484">
    <property type="protein sequence ID" value="EIE98535.1"/>
    <property type="molecule type" value="Genomic_DNA"/>
</dbReference>
<dbReference type="InterPro" id="IPR050816">
    <property type="entry name" value="Flavin-dep_Halogenase_NPB"/>
</dbReference>
<evidence type="ECO:0000256" key="1">
    <source>
        <dbReference type="ARBA" id="ARBA00038396"/>
    </source>
</evidence>
<accession>I1D0R1</accession>